<reference evidence="2" key="1">
    <citation type="journal article" date="2021" name="Proc. Natl. Acad. Sci. U.S.A.">
        <title>A Catalog of Tens of Thousands of Viruses from Human Metagenomes Reveals Hidden Associations with Chronic Diseases.</title>
        <authorList>
            <person name="Tisza M.J."/>
            <person name="Buck C.B."/>
        </authorList>
    </citation>
    <scope>NUCLEOTIDE SEQUENCE</scope>
    <source>
        <strain evidence="2">CtPuP5</strain>
    </source>
</reference>
<accession>A0A8S5LA25</accession>
<keyword evidence="1" id="KW-0812">Transmembrane</keyword>
<sequence length="49" mass="5551">MWYIFNSARLNNYKIKGLVKVAIIGTVLLFGGIVEGIVYISQHLVITFH</sequence>
<evidence type="ECO:0000313" key="2">
    <source>
        <dbReference type="EMBL" id="DAD66735.1"/>
    </source>
</evidence>
<keyword evidence="1" id="KW-0472">Membrane</keyword>
<organism evidence="2">
    <name type="scientific">Myoviridae sp. ctPuP5</name>
    <dbReference type="NCBI Taxonomy" id="2823543"/>
    <lineage>
        <taxon>Viruses</taxon>
        <taxon>Duplodnaviria</taxon>
        <taxon>Heunggongvirae</taxon>
        <taxon>Uroviricota</taxon>
        <taxon>Caudoviricetes</taxon>
    </lineage>
</organism>
<protein>
    <submittedName>
        <fullName evidence="2">G0/G1 switch protein 2</fullName>
    </submittedName>
</protein>
<name>A0A8S5LA25_9CAUD</name>
<evidence type="ECO:0000256" key="1">
    <source>
        <dbReference type="SAM" id="Phobius"/>
    </source>
</evidence>
<keyword evidence="1" id="KW-1133">Transmembrane helix</keyword>
<feature type="transmembrane region" description="Helical" evidence="1">
    <location>
        <begin position="21"/>
        <end position="40"/>
    </location>
</feature>
<dbReference type="EMBL" id="BK014662">
    <property type="protein sequence ID" value="DAD66735.1"/>
    <property type="molecule type" value="Genomic_DNA"/>
</dbReference>
<proteinExistence type="predicted"/>